<dbReference type="AlphaFoldDB" id="A0A1V4QFF1"/>
<sequence>RIPSGGLGLQIYPNPFTQSVKIILNSQNADGFINKVISVHIYDVTGRLVRSLSQPYPKKNGDIHFIWEGDDNLGRRVPSGVYFIRLEFDTHSKTYKVVKIK</sequence>
<gene>
    <name evidence="2" type="ORF">BXT86_02950</name>
</gene>
<dbReference type="Proteomes" id="UP000191663">
    <property type="component" value="Unassembled WGS sequence"/>
</dbReference>
<protein>
    <recommendedName>
        <fullName evidence="1">Secretion system C-terminal sorting domain-containing protein</fullName>
    </recommendedName>
</protein>
<name>A0A1V4QFF1_UNCW3</name>
<comment type="caution">
    <text evidence="2">The sequence shown here is derived from an EMBL/GenBank/DDBJ whole genome shotgun (WGS) entry which is preliminary data.</text>
</comment>
<evidence type="ECO:0000313" key="2">
    <source>
        <dbReference type="EMBL" id="OPX18093.1"/>
    </source>
</evidence>
<dbReference type="Pfam" id="PF18962">
    <property type="entry name" value="Por_Secre_tail"/>
    <property type="match status" value="1"/>
</dbReference>
<proteinExistence type="predicted"/>
<organism evidence="2 3">
    <name type="scientific">candidate division WOR-3 bacterium 4484_100</name>
    <dbReference type="NCBI Taxonomy" id="1936077"/>
    <lineage>
        <taxon>Bacteria</taxon>
        <taxon>Bacteria division WOR-3</taxon>
    </lineage>
</organism>
<dbReference type="InterPro" id="IPR026444">
    <property type="entry name" value="Secre_tail"/>
</dbReference>
<reference evidence="3" key="1">
    <citation type="submission" date="2017-01" db="EMBL/GenBank/DDBJ databases">
        <title>Novel pathways for hydrocarbon cycling and metabolic interdependencies in hydrothermal sediment communities.</title>
        <authorList>
            <person name="Dombrowski N."/>
            <person name="Seitz K."/>
            <person name="Teske A."/>
            <person name="Baker B."/>
        </authorList>
    </citation>
    <scope>NUCLEOTIDE SEQUENCE [LARGE SCALE GENOMIC DNA]</scope>
</reference>
<dbReference type="EMBL" id="MUKB01000041">
    <property type="protein sequence ID" value="OPX18093.1"/>
    <property type="molecule type" value="Genomic_DNA"/>
</dbReference>
<feature type="non-terminal residue" evidence="2">
    <location>
        <position position="1"/>
    </location>
</feature>
<dbReference type="Gene3D" id="2.60.40.4070">
    <property type="match status" value="1"/>
</dbReference>
<evidence type="ECO:0000259" key="1">
    <source>
        <dbReference type="Pfam" id="PF18962"/>
    </source>
</evidence>
<feature type="domain" description="Secretion system C-terminal sorting" evidence="1">
    <location>
        <begin position="11"/>
        <end position="98"/>
    </location>
</feature>
<evidence type="ECO:0000313" key="3">
    <source>
        <dbReference type="Proteomes" id="UP000191663"/>
    </source>
</evidence>
<dbReference type="NCBIfam" id="TIGR04183">
    <property type="entry name" value="Por_Secre_tail"/>
    <property type="match status" value="1"/>
</dbReference>
<accession>A0A1V4QFF1</accession>